<reference evidence="1 2" key="1">
    <citation type="submission" date="2019-04" db="EMBL/GenBank/DDBJ databases">
        <authorList>
            <person name="Hwang J.C."/>
        </authorList>
    </citation>
    <scope>NUCLEOTIDE SEQUENCE [LARGE SCALE GENOMIC DNA]</scope>
    <source>
        <strain evidence="1 2">IMCC35002</strain>
    </source>
</reference>
<gene>
    <name evidence="1" type="ORF">FCL42_15775</name>
</gene>
<proteinExistence type="predicted"/>
<dbReference type="Proteomes" id="UP000305675">
    <property type="component" value="Unassembled WGS sequence"/>
</dbReference>
<dbReference type="AlphaFoldDB" id="A0A4U1BKD0"/>
<keyword evidence="2" id="KW-1185">Reference proteome</keyword>
<sequence>MNHQATQLLIKLGLDADLHQRFNVNPDLVMDELGLDMEAKSEVLKLSDAKFSKVGDKKLVEIFTLPNFVGISN</sequence>
<dbReference type="OrthoDB" id="6402849at2"/>
<dbReference type="EMBL" id="SWCJ01000014">
    <property type="protein sequence ID" value="TKB52767.1"/>
    <property type="molecule type" value="Genomic_DNA"/>
</dbReference>
<evidence type="ECO:0000313" key="1">
    <source>
        <dbReference type="EMBL" id="TKB52767.1"/>
    </source>
</evidence>
<name>A0A4U1BKD0_9GAMM</name>
<comment type="caution">
    <text evidence="1">The sequence shown here is derived from an EMBL/GenBank/DDBJ whole genome shotgun (WGS) entry which is preliminary data.</text>
</comment>
<evidence type="ECO:0000313" key="2">
    <source>
        <dbReference type="Proteomes" id="UP000305675"/>
    </source>
</evidence>
<dbReference type="RefSeq" id="WP_136864390.1">
    <property type="nucleotide sequence ID" value="NZ_SWCJ01000014.1"/>
</dbReference>
<protein>
    <recommendedName>
        <fullName evidence="3">Extradiol ring-cleavage dioxygenase LigAB LigA subunit domain-containing protein</fullName>
    </recommendedName>
</protein>
<organism evidence="1 2">
    <name type="scientific">Ferrimonas aestuarii</name>
    <dbReference type="NCBI Taxonomy" id="2569539"/>
    <lineage>
        <taxon>Bacteria</taxon>
        <taxon>Pseudomonadati</taxon>
        <taxon>Pseudomonadota</taxon>
        <taxon>Gammaproteobacteria</taxon>
        <taxon>Alteromonadales</taxon>
        <taxon>Ferrimonadaceae</taxon>
        <taxon>Ferrimonas</taxon>
    </lineage>
</organism>
<accession>A0A4U1BKD0</accession>
<evidence type="ECO:0008006" key="3">
    <source>
        <dbReference type="Google" id="ProtNLM"/>
    </source>
</evidence>